<sequence length="66" mass="7407">MSEEILKLYTKCLNFAAVKHKDQRRKDTDETPYINHPIGKHQVPNKLLAKLTARLSAGAFGANVTN</sequence>
<proteinExistence type="predicted"/>
<dbReference type="AlphaFoldDB" id="A0A1B0CAY9"/>
<keyword evidence="2" id="KW-1185">Reference proteome</keyword>
<dbReference type="Gene3D" id="1.10.3210.10">
    <property type="entry name" value="Hypothetical protein af1432"/>
    <property type="match status" value="1"/>
</dbReference>
<dbReference type="EMBL" id="AJWK01004663">
    <property type="status" value="NOT_ANNOTATED_CDS"/>
    <property type="molecule type" value="Genomic_DNA"/>
</dbReference>
<dbReference type="Proteomes" id="UP000092461">
    <property type="component" value="Unassembled WGS sequence"/>
</dbReference>
<dbReference type="VEuPathDB" id="VectorBase:LLOJ001288"/>
<reference evidence="1" key="1">
    <citation type="submission" date="2020-05" db="UniProtKB">
        <authorList>
            <consortium name="EnsemblMetazoa"/>
        </authorList>
    </citation>
    <scope>IDENTIFICATION</scope>
    <source>
        <strain evidence="1">Jacobina</strain>
    </source>
</reference>
<evidence type="ECO:0000313" key="1">
    <source>
        <dbReference type="EnsemblMetazoa" id="LLOJ001288-PA"/>
    </source>
</evidence>
<dbReference type="EnsemblMetazoa" id="LLOJ001288-RA">
    <property type="protein sequence ID" value="LLOJ001288-PA"/>
    <property type="gene ID" value="LLOJ001288"/>
</dbReference>
<dbReference type="SUPFAM" id="SSF109604">
    <property type="entry name" value="HD-domain/PDEase-like"/>
    <property type="match status" value="1"/>
</dbReference>
<accession>A0A1B0CAY9</accession>
<dbReference type="EMBL" id="AJWK01004662">
    <property type="status" value="NOT_ANNOTATED_CDS"/>
    <property type="molecule type" value="Genomic_DNA"/>
</dbReference>
<organism evidence="1 2">
    <name type="scientific">Lutzomyia longipalpis</name>
    <name type="common">Sand fly</name>
    <dbReference type="NCBI Taxonomy" id="7200"/>
    <lineage>
        <taxon>Eukaryota</taxon>
        <taxon>Metazoa</taxon>
        <taxon>Ecdysozoa</taxon>
        <taxon>Arthropoda</taxon>
        <taxon>Hexapoda</taxon>
        <taxon>Insecta</taxon>
        <taxon>Pterygota</taxon>
        <taxon>Neoptera</taxon>
        <taxon>Endopterygota</taxon>
        <taxon>Diptera</taxon>
        <taxon>Nematocera</taxon>
        <taxon>Psychodoidea</taxon>
        <taxon>Psychodidae</taxon>
        <taxon>Lutzomyia</taxon>
        <taxon>Lutzomyia</taxon>
    </lineage>
</organism>
<dbReference type="EMBL" id="AJWK01004664">
    <property type="status" value="NOT_ANNOTATED_CDS"/>
    <property type="molecule type" value="Genomic_DNA"/>
</dbReference>
<name>A0A1B0CAY9_LUTLO</name>
<protein>
    <submittedName>
        <fullName evidence="1">Uncharacterized protein</fullName>
    </submittedName>
</protein>
<dbReference type="VEuPathDB" id="VectorBase:LLONM1_009895"/>
<evidence type="ECO:0000313" key="2">
    <source>
        <dbReference type="Proteomes" id="UP000092461"/>
    </source>
</evidence>